<reference evidence="5" key="1">
    <citation type="journal article" date="2022" name="ISME J.">
        <title>Genetic and phylogenetic analysis of dissimilatory iodate-reducing bacteria identifies potential niches across the world's oceans.</title>
        <authorList>
            <person name="Reyes-Umana V."/>
            <person name="Henning Z."/>
            <person name="Lee K."/>
            <person name="Barnum T.P."/>
            <person name="Coates J.D."/>
        </authorList>
    </citation>
    <scope>NUCLEOTIDE SEQUENCE [LARGE SCALE GENOMIC DNA]</scope>
    <source>
        <strain evidence="5">IR12</strain>
    </source>
</reference>
<dbReference type="Pfam" id="PF20249">
    <property type="entry name" value="VasX_N"/>
    <property type="match status" value="1"/>
</dbReference>
<feature type="region of interest" description="Disordered" evidence="1">
    <location>
        <begin position="259"/>
        <end position="306"/>
    </location>
</feature>
<evidence type="ECO:0000259" key="3">
    <source>
        <dbReference type="Pfam" id="PF20249"/>
    </source>
</evidence>
<sequence>MSSEIAEQPVGPVIKASSVLSPVSNTQRKVVRIRDSQKVDRPVTEKHVALLPVRYAITPRSDGPAYAYDAGTLKRDLPKADTARYVLRALRPGFVYLYVDSKLLCFEVTSGGNLREGRNNPAGVEVLVEYAALLLPTRYGDASLAYSEHEWTAKQRQRVETNEGNARTHTMQSFALAAPTQDACLLSELEAQVEEYAGRAGEYMWSDTPGATKNADLYERLPTLAEDGQHIVALADPIGVSHDYAALVEQALGEIKQFVSDPDDASGNEADADDKAAVRKNPPPIPLLVKPPEPDPVQASSDAGPRARYRKKLVAETIGRLYERHVKQGADPDRLAKLRLEYWRKEPANRGKPEPTLAELKRDVITSPSVAPGADRLIKHIDENARRQFLADYDAELKKLSDVLEKLRLDRLVWLSSWRTRGNPHSLHTAWRTFDTDNLLDWIKLEVSFARSIAALGMSPTGGPQETESAQNQELELIGQWLAASLDDSPLYRALAGHPPLREAAANLKLPDPFDTAADRSGATLDGIANIIDDLHRSFPYTLGTEEIVHSMTVYLLAKPNAWRGAVADNIDSLLARLAGNGDAATAVRALMARYGNLVTTTRRTLSEYSRLFVEAAGNPPGLTHTMDQLAKTGNLRTDGYTTFEVQETTTTRHAILGRGQPNPFRGWGTVGISALAGMLYLVNLRMAVEQLSEGQDFESFSNFGSAVAAIGSGVNAGLMAFQVATPRPLEHLYRRSSFVRALGGVKALRLFGYAGAFLTGATLGIQSGKLIGSGDTDAGLWYASSALSATVGGSALTYASGALAAGTGTLLLTPVGWLIVGVVLVGGSIYLGFV</sequence>
<keyword evidence="2" id="KW-1133">Transmembrane helix</keyword>
<evidence type="ECO:0000256" key="2">
    <source>
        <dbReference type="SAM" id="Phobius"/>
    </source>
</evidence>
<feature type="non-terminal residue" evidence="4">
    <location>
        <position position="835"/>
    </location>
</feature>
<dbReference type="AlphaFoldDB" id="A0A944DCZ8"/>
<accession>A0A944DCZ8</accession>
<feature type="compositionally biased region" description="Acidic residues" evidence="1">
    <location>
        <begin position="261"/>
        <end position="272"/>
    </location>
</feature>
<feature type="transmembrane region" description="Helical" evidence="2">
    <location>
        <begin position="781"/>
        <end position="800"/>
    </location>
</feature>
<keyword evidence="2" id="KW-0472">Membrane</keyword>
<dbReference type="Proteomes" id="UP000694660">
    <property type="component" value="Unassembled WGS sequence"/>
</dbReference>
<feature type="transmembrane region" description="Helical" evidence="2">
    <location>
        <begin position="751"/>
        <end position="769"/>
    </location>
</feature>
<comment type="caution">
    <text evidence="4">The sequence shown here is derived from an EMBL/GenBank/DDBJ whole genome shotgun (WGS) entry which is preliminary data.</text>
</comment>
<dbReference type="InterPro" id="IPR048126">
    <property type="entry name" value="Toxin_VasX"/>
</dbReference>
<feature type="compositionally biased region" description="Pro residues" evidence="1">
    <location>
        <begin position="281"/>
        <end position="295"/>
    </location>
</feature>
<dbReference type="EMBL" id="JAEKFT010000072">
    <property type="protein sequence ID" value="MBT0964214.1"/>
    <property type="molecule type" value="Genomic_DNA"/>
</dbReference>
<evidence type="ECO:0000313" key="5">
    <source>
        <dbReference type="Proteomes" id="UP000694660"/>
    </source>
</evidence>
<gene>
    <name evidence="4" type="ORF">I8J34_23830</name>
</gene>
<name>A0A944DCZ8_DENI1</name>
<feature type="transmembrane region" description="Helical" evidence="2">
    <location>
        <begin position="665"/>
        <end position="683"/>
    </location>
</feature>
<organism evidence="4 5">
    <name type="scientific">Denitromonas iodatirespirans</name>
    <dbReference type="NCBI Taxonomy" id="2795389"/>
    <lineage>
        <taxon>Bacteria</taxon>
        <taxon>Pseudomonadati</taxon>
        <taxon>Pseudomonadota</taxon>
        <taxon>Betaproteobacteria</taxon>
        <taxon>Rhodocyclales</taxon>
        <taxon>Zoogloeaceae</taxon>
        <taxon>Denitromonas</taxon>
    </lineage>
</organism>
<protein>
    <recommendedName>
        <fullName evidence="3">Toxin VasX N-terminal region domain-containing protein</fullName>
    </recommendedName>
</protein>
<evidence type="ECO:0000256" key="1">
    <source>
        <dbReference type="SAM" id="MobiDB-lite"/>
    </source>
</evidence>
<dbReference type="InterPro" id="IPR046864">
    <property type="entry name" value="VasX_N"/>
</dbReference>
<dbReference type="RefSeq" id="WP_214364129.1">
    <property type="nucleotide sequence ID" value="NZ_JAEKFT010000072.1"/>
</dbReference>
<evidence type="ECO:0000313" key="4">
    <source>
        <dbReference type="EMBL" id="MBT0964214.1"/>
    </source>
</evidence>
<feature type="domain" description="Toxin VasX N-terminal region" evidence="3">
    <location>
        <begin position="43"/>
        <end position="178"/>
    </location>
</feature>
<feature type="transmembrane region" description="Helical" evidence="2">
    <location>
        <begin position="812"/>
        <end position="834"/>
    </location>
</feature>
<keyword evidence="2" id="KW-0812">Transmembrane</keyword>
<dbReference type="NCBIfam" id="NF041559">
    <property type="entry name" value="BTH_I2691_fam"/>
    <property type="match status" value="1"/>
</dbReference>
<keyword evidence="5" id="KW-1185">Reference proteome</keyword>
<proteinExistence type="predicted"/>